<dbReference type="Pfam" id="PF17900">
    <property type="entry name" value="Peptidase_M1_N"/>
    <property type="match status" value="1"/>
</dbReference>
<gene>
    <name evidence="14" type="ORF">GCM10023231_27420</name>
</gene>
<dbReference type="GO" id="GO:0004177">
    <property type="term" value="F:aminopeptidase activity"/>
    <property type="evidence" value="ECO:0007669"/>
    <property type="project" value="UniProtKB-KW"/>
</dbReference>
<evidence type="ECO:0000256" key="5">
    <source>
        <dbReference type="ARBA" id="ARBA00015611"/>
    </source>
</evidence>
<evidence type="ECO:0000256" key="11">
    <source>
        <dbReference type="ARBA" id="ARBA00023049"/>
    </source>
</evidence>
<evidence type="ECO:0000256" key="2">
    <source>
        <dbReference type="ARBA" id="ARBA00001947"/>
    </source>
</evidence>
<comment type="caution">
    <text evidence="14">The sequence shown here is derived from an EMBL/GenBank/DDBJ whole genome shotgun (WGS) entry which is preliminary data.</text>
</comment>
<dbReference type="CDD" id="cd09602">
    <property type="entry name" value="M1_APN"/>
    <property type="match status" value="1"/>
</dbReference>
<keyword evidence="7" id="KW-0645">Protease</keyword>
<keyword evidence="10" id="KW-0862">Zinc</keyword>
<proteinExistence type="inferred from homology"/>
<dbReference type="Pfam" id="PF01433">
    <property type="entry name" value="Peptidase_M1"/>
    <property type="match status" value="1"/>
</dbReference>
<evidence type="ECO:0000313" key="14">
    <source>
        <dbReference type="EMBL" id="GAA4797397.1"/>
    </source>
</evidence>
<keyword evidence="6 14" id="KW-0031">Aminopeptidase</keyword>
<dbReference type="Gene3D" id="1.10.390.10">
    <property type="entry name" value="Neutral Protease Domain 2"/>
    <property type="match status" value="1"/>
</dbReference>
<dbReference type="InterPro" id="IPR014782">
    <property type="entry name" value="Peptidase_M1_dom"/>
</dbReference>
<evidence type="ECO:0000256" key="4">
    <source>
        <dbReference type="ARBA" id="ARBA00012564"/>
    </source>
</evidence>
<dbReference type="PANTHER" id="PTHR11533">
    <property type="entry name" value="PROTEASE M1 ZINC METALLOPROTEASE"/>
    <property type="match status" value="1"/>
</dbReference>
<evidence type="ECO:0000259" key="12">
    <source>
        <dbReference type="Pfam" id="PF01433"/>
    </source>
</evidence>
<feature type="domain" description="Aminopeptidase N-like N-terminal" evidence="13">
    <location>
        <begin position="83"/>
        <end position="183"/>
    </location>
</feature>
<evidence type="ECO:0000256" key="1">
    <source>
        <dbReference type="ARBA" id="ARBA00000098"/>
    </source>
</evidence>
<dbReference type="Proteomes" id="UP001501411">
    <property type="component" value="Unassembled WGS sequence"/>
</dbReference>
<dbReference type="EMBL" id="BAABIQ010000038">
    <property type="protein sequence ID" value="GAA4797397.1"/>
    <property type="molecule type" value="Genomic_DNA"/>
</dbReference>
<evidence type="ECO:0000313" key="15">
    <source>
        <dbReference type="Proteomes" id="UP001501411"/>
    </source>
</evidence>
<keyword evidence="11" id="KW-0482">Metalloprotease</keyword>
<dbReference type="PRINTS" id="PR00756">
    <property type="entry name" value="ALADIPTASE"/>
</dbReference>
<dbReference type="InterPro" id="IPR001930">
    <property type="entry name" value="Peptidase_M1"/>
</dbReference>
<evidence type="ECO:0000259" key="13">
    <source>
        <dbReference type="Pfam" id="PF17900"/>
    </source>
</evidence>
<name>A0ABP9BPL5_9SPHI</name>
<dbReference type="Gene3D" id="2.60.40.1730">
    <property type="entry name" value="tricorn interacting facor f3 domain"/>
    <property type="match status" value="1"/>
</dbReference>
<dbReference type="EC" id="3.4.11.2" evidence="4"/>
<comment type="similarity">
    <text evidence="3">Belongs to the peptidase M1 family.</text>
</comment>
<dbReference type="InterPro" id="IPR042097">
    <property type="entry name" value="Aminopeptidase_N-like_N_sf"/>
</dbReference>
<evidence type="ECO:0000256" key="10">
    <source>
        <dbReference type="ARBA" id="ARBA00022833"/>
    </source>
</evidence>
<sequence>MPDPGIAKELANYRKKQLSDIIYRLHFTIPVKKEDPILAEEVVEVRIHAIQHPLYMDFNEGTDHLVSLEVNGKKVAIKHEQEHLIVATEHLNLGKNTIHIQFKAGELSLNRNEDFLYTLLVPDRASTLFPCFDQPDLKAIYQLSITAPNNWKVLAGAAEVKQENKGILTQHDFEPTAKISTYLFSFVAGKFSEASDTSDRLNMHMLYRETDTAKIKNSIPQLFKLHRQAIAYLKDYTASPFPFQKLDFASIPAFQYGGMEHVGAIQYKESSLFLDETATASEELNRAKLIAHETAHMWFGDLVTMQWFNDVWMKEVFANFMADKIVNPAFPTTNHDLVFLLNHYPSAYSEDRTLGTNPIRQPLDNLKNAGSLYGNIIYDKAPIMMRQLELLLGKEKFRKGVISYLKKYAYANATWNDLIALWDEETTENLKNWSEVWVNASSRPIFSDRVTYDEKNRIQSFTIQQQAEDGSAKIWPQQFDIALLYPDSIQLLPIKMDGASLAVKSAIGLPKPAHILYNFQGLGYGVFPVKAADLAIFPTLKDDVARAYSFINTYEAMLNGSINPEETLNLYLQAIHSEKNELLVRLITGYTQTIFWTFLHDAQRQHFQTIIAQTLWKVLQGSASSNSKKSAFNLFCAVAYPSNEREKLYRIWKKELVVPGLRLNVDDTVKLASNLAIYQHPEAATILKQTGERIQNPDKRRQFEFLLPALAADEQVRNQFFNTLRNPKNREKESWVLEALANLNHPLRQKQAIKYLPTALELVEDIQRTGDIFFPKAWLVNTVGQYHSKQAYAIVEHYLNAHQHLDPTLRNKILQASDNLRRVR</sequence>
<keyword evidence="8" id="KW-0479">Metal-binding</keyword>
<comment type="catalytic activity">
    <reaction evidence="1">
        <text>Release of an N-terminal amino acid, Xaa-|-Yaa- from a peptide, amide or arylamide. Xaa is preferably Ala, but may be most amino acids including Pro (slow action). When a terminal hydrophobic residue is followed by a prolyl residue, the two may be released as an intact Xaa-Pro dipeptide.</text>
        <dbReference type="EC" id="3.4.11.2"/>
    </reaction>
</comment>
<accession>A0ABP9BPL5</accession>
<evidence type="ECO:0000256" key="7">
    <source>
        <dbReference type="ARBA" id="ARBA00022670"/>
    </source>
</evidence>
<evidence type="ECO:0000256" key="6">
    <source>
        <dbReference type="ARBA" id="ARBA00022438"/>
    </source>
</evidence>
<feature type="domain" description="Peptidase M1 membrane alanine aminopeptidase" evidence="12">
    <location>
        <begin position="226"/>
        <end position="437"/>
    </location>
</feature>
<keyword evidence="15" id="KW-1185">Reference proteome</keyword>
<evidence type="ECO:0000256" key="8">
    <source>
        <dbReference type="ARBA" id="ARBA00022723"/>
    </source>
</evidence>
<reference evidence="15" key="1">
    <citation type="journal article" date="2019" name="Int. J. Syst. Evol. Microbiol.">
        <title>The Global Catalogue of Microorganisms (GCM) 10K type strain sequencing project: providing services to taxonomists for standard genome sequencing and annotation.</title>
        <authorList>
            <consortium name="The Broad Institute Genomics Platform"/>
            <consortium name="The Broad Institute Genome Sequencing Center for Infectious Disease"/>
            <person name="Wu L."/>
            <person name="Ma J."/>
        </authorList>
    </citation>
    <scope>NUCLEOTIDE SEQUENCE [LARGE SCALE GENOMIC DNA]</scope>
    <source>
        <strain evidence="15">JCM 18200</strain>
    </source>
</reference>
<dbReference type="SUPFAM" id="SSF63737">
    <property type="entry name" value="Leukotriene A4 hydrolase N-terminal domain"/>
    <property type="match status" value="1"/>
</dbReference>
<evidence type="ECO:0000256" key="3">
    <source>
        <dbReference type="ARBA" id="ARBA00010136"/>
    </source>
</evidence>
<dbReference type="PANTHER" id="PTHR11533:SF174">
    <property type="entry name" value="PUROMYCIN-SENSITIVE AMINOPEPTIDASE-RELATED"/>
    <property type="match status" value="1"/>
</dbReference>
<protein>
    <recommendedName>
        <fullName evidence="5">Aminopeptidase N</fullName>
        <ecNumber evidence="4">3.4.11.2</ecNumber>
    </recommendedName>
</protein>
<keyword evidence="9" id="KW-0378">Hydrolase</keyword>
<dbReference type="InterPro" id="IPR045357">
    <property type="entry name" value="Aminopeptidase_N-like_N"/>
</dbReference>
<dbReference type="InterPro" id="IPR050344">
    <property type="entry name" value="Peptidase_M1_aminopeptidases"/>
</dbReference>
<dbReference type="SUPFAM" id="SSF55486">
    <property type="entry name" value="Metalloproteases ('zincins'), catalytic domain"/>
    <property type="match status" value="1"/>
</dbReference>
<comment type="cofactor">
    <cofactor evidence="2">
        <name>Zn(2+)</name>
        <dbReference type="ChEBI" id="CHEBI:29105"/>
    </cofactor>
</comment>
<dbReference type="InterPro" id="IPR027268">
    <property type="entry name" value="Peptidase_M4/M1_CTD_sf"/>
</dbReference>
<organism evidence="14 15">
    <name type="scientific">Olivibacter ginsenosidimutans</name>
    <dbReference type="NCBI Taxonomy" id="1176537"/>
    <lineage>
        <taxon>Bacteria</taxon>
        <taxon>Pseudomonadati</taxon>
        <taxon>Bacteroidota</taxon>
        <taxon>Sphingobacteriia</taxon>
        <taxon>Sphingobacteriales</taxon>
        <taxon>Sphingobacteriaceae</taxon>
        <taxon>Olivibacter</taxon>
    </lineage>
</organism>
<evidence type="ECO:0000256" key="9">
    <source>
        <dbReference type="ARBA" id="ARBA00022801"/>
    </source>
</evidence>